<dbReference type="Pfam" id="PF13714">
    <property type="entry name" value="PEP_mutase"/>
    <property type="match status" value="1"/>
</dbReference>
<dbReference type="InterPro" id="IPR040442">
    <property type="entry name" value="Pyrv_kinase-like_dom_sf"/>
</dbReference>
<dbReference type="EMBL" id="LKPO01000020">
    <property type="protein sequence ID" value="OLF90768.1"/>
    <property type="molecule type" value="Genomic_DNA"/>
</dbReference>
<dbReference type="InterPro" id="IPR015813">
    <property type="entry name" value="Pyrv/PenolPyrv_kinase-like_dom"/>
</dbReference>
<dbReference type="InterPro" id="IPR039556">
    <property type="entry name" value="ICL/PEPM"/>
</dbReference>
<dbReference type="RefSeq" id="WP_020450176.1">
    <property type="nucleotide sequence ID" value="NZ_AP023088.1"/>
</dbReference>
<dbReference type="SUPFAM" id="SSF51621">
    <property type="entry name" value="Phosphoenolpyruvate/pyruvate domain"/>
    <property type="match status" value="1"/>
</dbReference>
<reference evidence="1 2" key="1">
    <citation type="journal article" date="2016" name="Front. Microbiol.">
        <title>High-Level Heat Resistance of Spores of Bacillus amyloliquefaciens and Bacillus licheniformis Results from the Presence of a spoVA Operon in a Tn1546 Transposon.</title>
        <authorList>
            <person name="Berendsen E.M."/>
            <person name="Koning R.A."/>
            <person name="Boekhorst J."/>
            <person name="de Jong A."/>
            <person name="Kuipers O.P."/>
            <person name="Wells-Bennik M.H."/>
        </authorList>
    </citation>
    <scope>NUCLEOTIDE SEQUENCE [LARGE SCALE GENOMIC DNA]</scope>
    <source>
        <strain evidence="1 2">B4121</strain>
    </source>
</reference>
<evidence type="ECO:0000313" key="1">
    <source>
        <dbReference type="EMBL" id="OLF90768.1"/>
    </source>
</evidence>
<dbReference type="AlphaFoldDB" id="A0A7Z0WX38"/>
<dbReference type="PANTHER" id="PTHR42905:SF16">
    <property type="entry name" value="CARBOXYPHOSPHONOENOLPYRUVATE PHOSPHONOMUTASE-LIKE PROTEIN (AFU_ORTHOLOGUE AFUA_5G07230)"/>
    <property type="match status" value="1"/>
</dbReference>
<protein>
    <submittedName>
        <fullName evidence="1">Putative carboxyvinyl-carboxyphosphonate phosphorylmutase</fullName>
    </submittedName>
</protein>
<sequence>MKPFAKYKAFLDLHHQSGPFVLPNAWDAASAKAFQNCGFKAVGTTSAGIAMSLGYPDGEHLPFETLLSVLKTITDAVDIPVSADLEAGYGQSPEAVAENAKKAAAAGVVGMNIEDGTKDPCRPLCDATLMEEKIAAVKKLNLPVLINARTDVYWLNADAPGSRLQTAVRRANRYRQAGANCIFIPGANDTGTIAGLRKDIPGPLNVLAGSHTPSLQILSELGIERISCGSAPFRAALSLVKKIGEDIITRGSFSHMTDGVLSYGEAADWISLHRNPKQNR</sequence>
<gene>
    <name evidence="1" type="ORF">B4121_2981</name>
</gene>
<dbReference type="PANTHER" id="PTHR42905">
    <property type="entry name" value="PHOSPHOENOLPYRUVATE CARBOXYLASE"/>
    <property type="match status" value="1"/>
</dbReference>
<organism evidence="1 2">
    <name type="scientific">Bacillus paralicheniformis</name>
    <dbReference type="NCBI Taxonomy" id="1648923"/>
    <lineage>
        <taxon>Bacteria</taxon>
        <taxon>Bacillati</taxon>
        <taxon>Bacillota</taxon>
        <taxon>Bacilli</taxon>
        <taxon>Bacillales</taxon>
        <taxon>Bacillaceae</taxon>
        <taxon>Bacillus</taxon>
    </lineage>
</organism>
<evidence type="ECO:0000313" key="2">
    <source>
        <dbReference type="Proteomes" id="UP000185604"/>
    </source>
</evidence>
<dbReference type="CDD" id="cd00377">
    <property type="entry name" value="ICL_PEPM"/>
    <property type="match status" value="1"/>
</dbReference>
<proteinExistence type="predicted"/>
<accession>A0A7Z0WX38</accession>
<dbReference type="GO" id="GO:0003824">
    <property type="term" value="F:catalytic activity"/>
    <property type="evidence" value="ECO:0007669"/>
    <property type="project" value="InterPro"/>
</dbReference>
<comment type="caution">
    <text evidence="1">The sequence shown here is derived from an EMBL/GenBank/DDBJ whole genome shotgun (WGS) entry which is preliminary data.</text>
</comment>
<dbReference type="Gene3D" id="3.20.20.60">
    <property type="entry name" value="Phosphoenolpyruvate-binding domains"/>
    <property type="match status" value="1"/>
</dbReference>
<name>A0A7Z0WX38_9BACI</name>
<dbReference type="Proteomes" id="UP000185604">
    <property type="component" value="Unassembled WGS sequence"/>
</dbReference>